<dbReference type="InterPro" id="IPR014347">
    <property type="entry name" value="Tautomerase/MIF_sf"/>
</dbReference>
<proteinExistence type="predicted"/>
<dbReference type="GeneID" id="94727942"/>
<sequence>MPHISMRGLPQAVVAELSQTLLQSLAAICKGNAESFTLDWIPSISYRNGRIDQRFVQIELLWFPVDPDIHLKVEQTIRLAVTEAYPELTQIAVMFLSLTPSASYRGGQHV</sequence>
<dbReference type="Pfam" id="PF08921">
    <property type="entry name" value="DUF1904"/>
    <property type="match status" value="1"/>
</dbReference>
<dbReference type="SUPFAM" id="SSF55331">
    <property type="entry name" value="Tautomerase/MIF"/>
    <property type="match status" value="1"/>
</dbReference>
<gene>
    <name evidence="1" type="ORF">CF168_10750</name>
</gene>
<name>A0A220UMA8_9GAMM</name>
<accession>A0A220UMA8</accession>
<dbReference type="Gene3D" id="3.30.429.10">
    <property type="entry name" value="Macrophage Migration Inhibitory Factor"/>
    <property type="match status" value="1"/>
</dbReference>
<dbReference type="Proteomes" id="UP000198367">
    <property type="component" value="Chromosome"/>
</dbReference>
<organism evidence="1 2">
    <name type="scientific">Shewanella bicestrii</name>
    <dbReference type="NCBI Taxonomy" id="2018305"/>
    <lineage>
        <taxon>Bacteria</taxon>
        <taxon>Pseudomonadati</taxon>
        <taxon>Pseudomonadota</taxon>
        <taxon>Gammaproteobacteria</taxon>
        <taxon>Alteromonadales</taxon>
        <taxon>Shewanellaceae</taxon>
        <taxon>Shewanella</taxon>
    </lineage>
</organism>
<reference evidence="1 2" key="1">
    <citation type="submission" date="2017-07" db="EMBL/GenBank/DDBJ databases">
        <title>Phenotypical and genomic characterization of a clinical isolate of Shewanella bicestrii sp. nov. producing an extended-spectrum beta-lactamase and a new oxacillinase variant.</title>
        <authorList>
            <person name="Jousset A.B."/>
            <person name="Bonnin R.A."/>
            <person name="Girlich D."/>
            <person name="Dabos L."/>
            <person name="Potron A."/>
            <person name="Dortet L."/>
            <person name="Glaser P."/>
            <person name="Naas T."/>
        </authorList>
    </citation>
    <scope>NUCLEOTIDE SEQUENCE [LARGE SCALE GENOMIC DNA]</scope>
    <source>
        <strain evidence="1 2">JAB-1</strain>
    </source>
</reference>
<protein>
    <recommendedName>
        <fullName evidence="3">DUF1904 domain-containing protein</fullName>
    </recommendedName>
</protein>
<evidence type="ECO:0000313" key="1">
    <source>
        <dbReference type="EMBL" id="ASK69308.1"/>
    </source>
</evidence>
<dbReference type="EMBL" id="CP022358">
    <property type="protein sequence ID" value="ASK69308.1"/>
    <property type="molecule type" value="Genomic_DNA"/>
</dbReference>
<dbReference type="KEGG" id="sbj:CF168_10750"/>
<dbReference type="InterPro" id="IPR015017">
    <property type="entry name" value="DUF1904"/>
</dbReference>
<keyword evidence="2" id="KW-1185">Reference proteome</keyword>
<dbReference type="AlphaFoldDB" id="A0A220UMA8"/>
<evidence type="ECO:0000313" key="2">
    <source>
        <dbReference type="Proteomes" id="UP000198367"/>
    </source>
</evidence>
<evidence type="ECO:0008006" key="3">
    <source>
        <dbReference type="Google" id="ProtNLM"/>
    </source>
</evidence>
<dbReference type="RefSeq" id="WP_011622704.1">
    <property type="nucleotide sequence ID" value="NZ_CP022358.1"/>
</dbReference>